<dbReference type="AlphaFoldDB" id="A0A3G9JPM8"/>
<name>A0A3G9JPM8_9FIRM</name>
<dbReference type="InParanoid" id="A0A3G9JPM8"/>
<dbReference type="KEGG" id="ebm:SG0102_29250"/>
<evidence type="ECO:0000313" key="2">
    <source>
        <dbReference type="EMBL" id="BBH27991.1"/>
    </source>
</evidence>
<evidence type="ECO:0008006" key="4">
    <source>
        <dbReference type="Google" id="ProtNLM"/>
    </source>
</evidence>
<feature type="transmembrane region" description="Helical" evidence="1">
    <location>
        <begin position="46"/>
        <end position="69"/>
    </location>
</feature>
<sequence length="175" mass="20143">MILFYNSYTYFKKNLERDCFLFCVASISGWIGEVIFRSLYSGMLVIPGFLNGPWCPIYGFGVIGAMHLCKSHSIPLTFLKLFTGATLLEWLTSWAFQLYTGRLLWDYTMMPLSIGPRINLIFSIVWGLLGIFLLYVIIPKVAKAFQRFPFLLLLSQVMIVFCMIDFVIKALQYLA</sequence>
<dbReference type="RefSeq" id="WP_125120669.1">
    <property type="nucleotide sequence ID" value="NZ_AP019309.1"/>
</dbReference>
<keyword evidence="3" id="KW-1185">Reference proteome</keyword>
<evidence type="ECO:0000313" key="3">
    <source>
        <dbReference type="Proteomes" id="UP000268059"/>
    </source>
</evidence>
<keyword evidence="1" id="KW-0812">Transmembrane</keyword>
<feature type="transmembrane region" description="Helical" evidence="1">
    <location>
        <begin position="20"/>
        <end position="40"/>
    </location>
</feature>
<reference evidence="2 3" key="1">
    <citation type="submission" date="2018-11" db="EMBL/GenBank/DDBJ databases">
        <title>Novel Erysipelotrichaceae bacterium isolated from small intestine of a swine.</title>
        <authorList>
            <person name="Kim J.S."/>
            <person name="Choe H."/>
            <person name="Lee Y.R."/>
            <person name="Kim K.M."/>
            <person name="Park D.S."/>
        </authorList>
    </citation>
    <scope>NUCLEOTIDE SEQUENCE [LARGE SCALE GENOMIC DNA]</scope>
    <source>
        <strain evidence="2 3">SG0102</strain>
    </source>
</reference>
<accession>A0A3G9JPM8</accession>
<dbReference type="EMBL" id="AP019309">
    <property type="protein sequence ID" value="BBH27991.1"/>
    <property type="molecule type" value="Genomic_DNA"/>
</dbReference>
<feature type="transmembrane region" description="Helical" evidence="1">
    <location>
        <begin position="81"/>
        <end position="100"/>
    </location>
</feature>
<dbReference type="OrthoDB" id="9789229at2"/>
<evidence type="ECO:0000256" key="1">
    <source>
        <dbReference type="SAM" id="Phobius"/>
    </source>
</evidence>
<dbReference type="Proteomes" id="UP000268059">
    <property type="component" value="Chromosome"/>
</dbReference>
<dbReference type="InterPro" id="IPR010540">
    <property type="entry name" value="CmpB_TMEM229"/>
</dbReference>
<protein>
    <recommendedName>
        <fullName evidence="4">ABC transporter permease</fullName>
    </recommendedName>
</protein>
<keyword evidence="1" id="KW-0472">Membrane</keyword>
<gene>
    <name evidence="2" type="ORF">SG0102_29250</name>
</gene>
<dbReference type="Pfam" id="PF06541">
    <property type="entry name" value="ABC_trans_CmpB"/>
    <property type="match status" value="1"/>
</dbReference>
<keyword evidence="1" id="KW-1133">Transmembrane helix</keyword>
<proteinExistence type="predicted"/>
<feature type="transmembrane region" description="Helical" evidence="1">
    <location>
        <begin position="150"/>
        <end position="171"/>
    </location>
</feature>
<organism evidence="2 3">
    <name type="scientific">Intestinibaculum porci</name>
    <dbReference type="NCBI Taxonomy" id="2487118"/>
    <lineage>
        <taxon>Bacteria</taxon>
        <taxon>Bacillati</taxon>
        <taxon>Bacillota</taxon>
        <taxon>Erysipelotrichia</taxon>
        <taxon>Erysipelotrichales</taxon>
        <taxon>Erysipelotrichaceae</taxon>
        <taxon>Intestinibaculum</taxon>
    </lineage>
</organism>
<feature type="transmembrane region" description="Helical" evidence="1">
    <location>
        <begin position="120"/>
        <end position="138"/>
    </location>
</feature>